<protein>
    <recommendedName>
        <fullName evidence="3">Class I SAM-dependent methyltransferase</fullName>
    </recommendedName>
</protein>
<evidence type="ECO:0008006" key="3">
    <source>
        <dbReference type="Google" id="ProtNLM"/>
    </source>
</evidence>
<evidence type="ECO:0000313" key="2">
    <source>
        <dbReference type="Proteomes" id="UP000229297"/>
    </source>
</evidence>
<dbReference type="EMBL" id="PFIC01000044">
    <property type="protein sequence ID" value="PIX17760.1"/>
    <property type="molecule type" value="Genomic_DNA"/>
</dbReference>
<dbReference type="InterPro" id="IPR029063">
    <property type="entry name" value="SAM-dependent_MTases_sf"/>
</dbReference>
<dbReference type="CDD" id="cd02440">
    <property type="entry name" value="AdoMet_MTases"/>
    <property type="match status" value="1"/>
</dbReference>
<dbReference type="Proteomes" id="UP000229297">
    <property type="component" value="Unassembled WGS sequence"/>
</dbReference>
<reference evidence="2" key="1">
    <citation type="submission" date="2017-09" db="EMBL/GenBank/DDBJ databases">
        <title>Depth-based differentiation of microbial function through sediment-hosted aquifers and enrichment of novel symbionts in the deep terrestrial subsurface.</title>
        <authorList>
            <person name="Probst A.J."/>
            <person name="Ladd B."/>
            <person name="Jarett J.K."/>
            <person name="Geller-Mcgrath D.E."/>
            <person name="Sieber C.M.K."/>
            <person name="Emerson J.B."/>
            <person name="Anantharaman K."/>
            <person name="Thomas B.C."/>
            <person name="Malmstrom R."/>
            <person name="Stieglmeier M."/>
            <person name="Klingl A."/>
            <person name="Woyke T."/>
            <person name="Ryan C.M."/>
            <person name="Banfield J.F."/>
        </authorList>
    </citation>
    <scope>NUCLEOTIDE SEQUENCE [LARGE SCALE GENOMIC DNA]</scope>
</reference>
<dbReference type="PANTHER" id="PTHR43861:SF6">
    <property type="entry name" value="METHYLTRANSFERASE TYPE 11"/>
    <property type="match status" value="1"/>
</dbReference>
<dbReference type="Gene3D" id="3.40.50.150">
    <property type="entry name" value="Vaccinia Virus protein VP39"/>
    <property type="match status" value="1"/>
</dbReference>
<dbReference type="AlphaFoldDB" id="A0A2M7JEE1"/>
<dbReference type="SUPFAM" id="SSF53335">
    <property type="entry name" value="S-adenosyl-L-methionine-dependent methyltransferases"/>
    <property type="match status" value="1"/>
</dbReference>
<dbReference type="Pfam" id="PF13489">
    <property type="entry name" value="Methyltransf_23"/>
    <property type="match status" value="1"/>
</dbReference>
<evidence type="ECO:0000313" key="1">
    <source>
        <dbReference type="EMBL" id="PIX17760.1"/>
    </source>
</evidence>
<proteinExistence type="predicted"/>
<dbReference type="PANTHER" id="PTHR43861">
    <property type="entry name" value="TRANS-ACONITATE 2-METHYLTRANSFERASE-RELATED"/>
    <property type="match status" value="1"/>
</dbReference>
<gene>
    <name evidence="1" type="ORF">COZ71_01555</name>
</gene>
<comment type="caution">
    <text evidence="1">The sequence shown here is derived from an EMBL/GenBank/DDBJ whole genome shotgun (WGS) entry which is preliminary data.</text>
</comment>
<sequence>MRNFEETVCNICGSTNYEEKLYPIRSGHLVKCSRCDLYYANPRISDIIQDVLNNNTPSELYEGKKLNYWGRMVEFNRYLKMIHKFKQPQGRILDIGCYEGHFLYEARKHGWECYGVEPNVGGARYAIEQLKLDVKQCVLEKAGFEENYFDIVTAFATLEHVPNPLTLLREVRRIVKEDGLLVVSVPVIPFYLKLIRSKWRMFIGDHYYFFTDTSMAKLLAKANFNLISSLYLYKSVDINTISARLADEWQPNNLGSMGKFIRKVIMKMRIGEIRFILNLYDTNIYSKTE</sequence>
<name>A0A2M7JEE1_9BACT</name>
<organism evidence="1 2">
    <name type="scientific">Candidatus Desantisbacteria bacterium CG_4_8_14_3_um_filter_40_12</name>
    <dbReference type="NCBI Taxonomy" id="1974545"/>
    <lineage>
        <taxon>Bacteria</taxon>
        <taxon>Candidatus Desantisiibacteriota</taxon>
    </lineage>
</organism>
<accession>A0A2M7JEE1</accession>